<dbReference type="InterPro" id="IPR038506">
    <property type="entry name" value="GLE1-like_sf"/>
</dbReference>
<evidence type="ECO:0000256" key="4">
    <source>
        <dbReference type="ARBA" id="ARBA00022816"/>
    </source>
</evidence>
<comment type="function">
    <text evidence="9">Required for the export of mRNAs containing poly(A) tails from the nucleus into the cytoplasm. May be involved in the terminal step of the mRNA transport through the nuclear pore complex (NPC).</text>
</comment>
<dbReference type="GO" id="GO:0016973">
    <property type="term" value="P:poly(A)+ mRNA export from nucleus"/>
    <property type="evidence" value="ECO:0007669"/>
    <property type="project" value="InterPro"/>
</dbReference>
<dbReference type="GO" id="GO:0005737">
    <property type="term" value="C:cytoplasm"/>
    <property type="evidence" value="ECO:0007669"/>
    <property type="project" value="TreeGrafter"/>
</dbReference>
<dbReference type="Pfam" id="PF07817">
    <property type="entry name" value="GLE1"/>
    <property type="match status" value="1"/>
</dbReference>
<evidence type="ECO:0000256" key="12">
    <source>
        <dbReference type="ARBA" id="ARBA00030897"/>
    </source>
</evidence>
<evidence type="ECO:0000256" key="7">
    <source>
        <dbReference type="ARBA" id="ARBA00023132"/>
    </source>
</evidence>
<sequence length="682" mass="77210">MDYVSCGTRNEASSEAVLAALRESSKGKLVYENQWPSKNWWKDVLPSKPVLHFDARLLPTLCHYDTEQKDATDGPESPHVSPSDQSSGESASGAQSPKSDDAQDLSAYVSGSDFDVSIHQYEEERLNSVREAMRKRIAEYEQHNHRWEEQAKKHLMLIEQNQTLEYQMQLDRLNQEYLEGLRELAEKSQKAREHHQSHVRHLRNKIKEAELKQKQEEEEEKKREAESKQRAESLRCQCKEMESTLASVRKALGECAFASFLATPVEDHRGLLDRMARQVAAFGALTTVSREDLRRVLDFATQLNTLVHSVVADVEQATKKGMALQKQEQPQAVENKTKEVETRVQEVDNSTQSPEPSPAAGSTGRVETSQLKRHADILDRLEQWQASYKELTQDKAQKKYCFDLLKAVTIPVNALSTSSSIKEKLDQLSAVLSGKSFKAGPRTISTSSHPLALRFCLDKLAEKIVLQGEEQIVSNEETAFPVAALAVGLWCRYPDLGDLLLGHFYMRCPALVPVFFSRNMASSESEYLRLCGYKCTENNLETESQFLRRITGLMRLYAALLQTPLPPWHKPADSDRSRQPPGSERGWQWLAMCLNTPTEDPDFAATLICTFLEVAGWALARDYGRQFRKVLHVLCKDYFPRLKQLVKTSSGPISRLEALLQQVLRKGHLARPEGSLGAQAWK</sequence>
<proteinExistence type="inferred from homology"/>
<evidence type="ECO:0000256" key="6">
    <source>
        <dbReference type="ARBA" id="ARBA00023010"/>
    </source>
</evidence>
<keyword evidence="7" id="KW-0906">Nuclear pore complex</keyword>
<reference evidence="14" key="1">
    <citation type="journal article" date="2017" name="Parasit. Vectors">
        <title>Sialotranscriptomics of Rhipicephalus zambeziensis reveals intricate expression profiles of secretory proteins and suggests tight temporal transcriptional regulation during blood-feeding.</title>
        <authorList>
            <person name="de Castro M.H."/>
            <person name="de Klerk D."/>
            <person name="Pienaar R."/>
            <person name="Rees D.J.G."/>
            <person name="Mans B.J."/>
        </authorList>
    </citation>
    <scope>NUCLEOTIDE SEQUENCE</scope>
    <source>
        <tissue evidence="14">Salivary glands</tissue>
    </source>
</reference>
<comment type="subcellular location">
    <subcellularLocation>
        <location evidence="1">Nucleus</location>
        <location evidence="1">Nuclear pore complex</location>
    </subcellularLocation>
</comment>
<keyword evidence="4" id="KW-0509">mRNA transport</keyword>
<dbReference type="FunFam" id="1.25.40.510:FF:000006">
    <property type="entry name" value="Predicted protein"/>
    <property type="match status" value="1"/>
</dbReference>
<keyword evidence="8" id="KW-0539">Nucleus</keyword>
<feature type="compositionally biased region" description="Basic and acidic residues" evidence="13">
    <location>
        <begin position="205"/>
        <end position="232"/>
    </location>
</feature>
<evidence type="ECO:0000256" key="9">
    <source>
        <dbReference type="ARBA" id="ARBA00024680"/>
    </source>
</evidence>
<comment type="similarity">
    <text evidence="2">Belongs to the GLE1 family.</text>
</comment>
<feature type="compositionally biased region" description="Basic and acidic residues" evidence="13">
    <location>
        <begin position="335"/>
        <end position="346"/>
    </location>
</feature>
<organism evidence="14">
    <name type="scientific">Rhipicephalus zambeziensis</name>
    <dbReference type="NCBI Taxonomy" id="60191"/>
    <lineage>
        <taxon>Eukaryota</taxon>
        <taxon>Metazoa</taxon>
        <taxon>Ecdysozoa</taxon>
        <taxon>Arthropoda</taxon>
        <taxon>Chelicerata</taxon>
        <taxon>Arachnida</taxon>
        <taxon>Acari</taxon>
        <taxon>Parasitiformes</taxon>
        <taxon>Ixodida</taxon>
        <taxon>Ixodoidea</taxon>
        <taxon>Ixodidae</taxon>
        <taxon>Rhipicephalinae</taxon>
        <taxon>Rhipicephalus</taxon>
        <taxon>Rhipicephalus</taxon>
    </lineage>
</organism>
<keyword evidence="6" id="KW-0811">Translocation</keyword>
<evidence type="ECO:0000256" key="11">
    <source>
        <dbReference type="ARBA" id="ARBA00029983"/>
    </source>
</evidence>
<feature type="region of interest" description="Disordered" evidence="13">
    <location>
        <begin position="188"/>
        <end position="232"/>
    </location>
</feature>
<keyword evidence="3" id="KW-0813">Transport</keyword>
<protein>
    <recommendedName>
        <fullName evidence="10">mRNA export factor GLE1</fullName>
    </recommendedName>
    <alternativeName>
        <fullName evidence="12">GLE1 RNA export mediator</fullName>
    </alternativeName>
    <alternativeName>
        <fullName evidence="11">Nucleoporin GLE1</fullName>
    </alternativeName>
</protein>
<dbReference type="GO" id="GO:0031369">
    <property type="term" value="F:translation initiation factor binding"/>
    <property type="evidence" value="ECO:0007669"/>
    <property type="project" value="TreeGrafter"/>
</dbReference>
<dbReference type="GO" id="GO:0015031">
    <property type="term" value="P:protein transport"/>
    <property type="evidence" value="ECO:0007669"/>
    <property type="project" value="UniProtKB-KW"/>
</dbReference>
<dbReference type="InterPro" id="IPR012476">
    <property type="entry name" value="GLE1"/>
</dbReference>
<evidence type="ECO:0000256" key="2">
    <source>
        <dbReference type="ARBA" id="ARBA00011056"/>
    </source>
</evidence>
<evidence type="ECO:0000313" key="14">
    <source>
        <dbReference type="EMBL" id="MAA15696.1"/>
    </source>
</evidence>
<dbReference type="PANTHER" id="PTHR12960">
    <property type="entry name" value="GLE-1-RELATED"/>
    <property type="match status" value="1"/>
</dbReference>
<feature type="region of interest" description="Disordered" evidence="13">
    <location>
        <begin position="322"/>
        <end position="369"/>
    </location>
</feature>
<name>A0A224YDB6_9ACAR</name>
<evidence type="ECO:0000256" key="13">
    <source>
        <dbReference type="SAM" id="MobiDB-lite"/>
    </source>
</evidence>
<evidence type="ECO:0000256" key="10">
    <source>
        <dbReference type="ARBA" id="ARBA00026227"/>
    </source>
</evidence>
<dbReference type="GO" id="GO:0000822">
    <property type="term" value="F:inositol hexakisphosphate binding"/>
    <property type="evidence" value="ECO:0007669"/>
    <property type="project" value="TreeGrafter"/>
</dbReference>
<keyword evidence="5" id="KW-0653">Protein transport</keyword>
<dbReference type="PANTHER" id="PTHR12960:SF0">
    <property type="entry name" value="MRNA EXPORT FACTOR GLE1"/>
    <property type="match status" value="1"/>
</dbReference>
<dbReference type="GO" id="GO:0044614">
    <property type="term" value="C:nuclear pore cytoplasmic filaments"/>
    <property type="evidence" value="ECO:0007669"/>
    <property type="project" value="TreeGrafter"/>
</dbReference>
<dbReference type="EMBL" id="GFPF01004550">
    <property type="protein sequence ID" value="MAA15696.1"/>
    <property type="molecule type" value="Transcribed_RNA"/>
</dbReference>
<evidence type="ECO:0000256" key="1">
    <source>
        <dbReference type="ARBA" id="ARBA00004567"/>
    </source>
</evidence>
<dbReference type="Gene3D" id="1.25.40.510">
    <property type="entry name" value="GLE1-like"/>
    <property type="match status" value="1"/>
</dbReference>
<accession>A0A224YDB6</accession>
<evidence type="ECO:0000256" key="5">
    <source>
        <dbReference type="ARBA" id="ARBA00022927"/>
    </source>
</evidence>
<evidence type="ECO:0000256" key="8">
    <source>
        <dbReference type="ARBA" id="ARBA00023242"/>
    </source>
</evidence>
<dbReference type="GO" id="GO:0005543">
    <property type="term" value="F:phospholipid binding"/>
    <property type="evidence" value="ECO:0007669"/>
    <property type="project" value="TreeGrafter"/>
</dbReference>
<feature type="compositionally biased region" description="Low complexity" evidence="13">
    <location>
        <begin position="81"/>
        <end position="97"/>
    </location>
</feature>
<dbReference type="AlphaFoldDB" id="A0A224YDB6"/>
<feature type="region of interest" description="Disordered" evidence="13">
    <location>
        <begin position="67"/>
        <end position="105"/>
    </location>
</feature>
<evidence type="ECO:0000256" key="3">
    <source>
        <dbReference type="ARBA" id="ARBA00022448"/>
    </source>
</evidence>